<accession>A0A9P8PQ23</accession>
<dbReference type="PANTHER" id="PTHR35569:SF1">
    <property type="entry name" value="CYANAMIDE HYDRATASE DDI2-RELATED"/>
    <property type="match status" value="1"/>
</dbReference>
<evidence type="ECO:0000313" key="1">
    <source>
        <dbReference type="EMBL" id="KAH3675610.1"/>
    </source>
</evidence>
<reference evidence="1" key="2">
    <citation type="submission" date="2021-01" db="EMBL/GenBank/DDBJ databases">
        <authorList>
            <person name="Schikora-Tamarit M.A."/>
        </authorList>
    </citation>
    <scope>NUCLEOTIDE SEQUENCE</scope>
    <source>
        <strain evidence="1">CBS2887</strain>
    </source>
</reference>
<gene>
    <name evidence="1" type="ORF">WICPIJ_009325</name>
</gene>
<dbReference type="AlphaFoldDB" id="A0A9P8PQ23"/>
<sequence>MNNIDDETTETTHPEPLKLPAIDRYGWREIIVKYFSQPEFQYHVPSPQRKLSLPNTEIAKKTYEHAKLKIDPMTMNHSIRIFLYMRAVIYDYFPDWNIDEEVLYVVALLHYSQIEALRERESKMTAALLTGVEAYEFMLRVTHGNKEYAGAICEAICRQQATFEGKGYTTSLCFILQTTVMIDCVGDYNFSRLIHPETLHWINTQYPRKGWMKCLNTALALEFYGKPWGLSSTLEEGFLDRFKVNKLAYTHDELDDGDSE</sequence>
<dbReference type="OrthoDB" id="10033309at2759"/>
<organism evidence="1 2">
    <name type="scientific">Wickerhamomyces pijperi</name>
    <name type="common">Yeast</name>
    <name type="synonym">Pichia pijperi</name>
    <dbReference type="NCBI Taxonomy" id="599730"/>
    <lineage>
        <taxon>Eukaryota</taxon>
        <taxon>Fungi</taxon>
        <taxon>Dikarya</taxon>
        <taxon>Ascomycota</taxon>
        <taxon>Saccharomycotina</taxon>
        <taxon>Saccharomycetes</taxon>
        <taxon>Phaffomycetales</taxon>
        <taxon>Wickerhamomycetaceae</taxon>
        <taxon>Wickerhamomyces</taxon>
    </lineage>
</organism>
<dbReference type="InterPro" id="IPR017771">
    <property type="entry name" value="Cyanamide_hydratase_HD"/>
</dbReference>
<comment type="caution">
    <text evidence="1">The sequence shown here is derived from an EMBL/GenBank/DDBJ whole genome shotgun (WGS) entry which is preliminary data.</text>
</comment>
<protein>
    <submittedName>
        <fullName evidence="1">Uncharacterized protein</fullName>
    </submittedName>
</protein>
<dbReference type="EMBL" id="JAEUBG010005395">
    <property type="protein sequence ID" value="KAH3675610.1"/>
    <property type="molecule type" value="Genomic_DNA"/>
</dbReference>
<name>A0A9P8PQ23_WICPI</name>
<proteinExistence type="predicted"/>
<dbReference type="SUPFAM" id="SSF109604">
    <property type="entry name" value="HD-domain/PDEase-like"/>
    <property type="match status" value="1"/>
</dbReference>
<dbReference type="Proteomes" id="UP000774326">
    <property type="component" value="Unassembled WGS sequence"/>
</dbReference>
<keyword evidence="2" id="KW-1185">Reference proteome</keyword>
<dbReference type="PANTHER" id="PTHR35569">
    <property type="entry name" value="CYANAMIDE HYDRATASE DDI2-RELATED"/>
    <property type="match status" value="1"/>
</dbReference>
<reference evidence="1" key="1">
    <citation type="journal article" date="2021" name="Open Biol.">
        <title>Shared evolutionary footprints suggest mitochondrial oxidative damage underlies multiple complex I losses in fungi.</title>
        <authorList>
            <person name="Schikora-Tamarit M.A."/>
            <person name="Marcet-Houben M."/>
            <person name="Nosek J."/>
            <person name="Gabaldon T."/>
        </authorList>
    </citation>
    <scope>NUCLEOTIDE SEQUENCE</scope>
    <source>
        <strain evidence="1">CBS2887</strain>
    </source>
</reference>
<dbReference type="NCBIfam" id="TIGR03401">
    <property type="entry name" value="cyanamide_fam"/>
    <property type="match status" value="1"/>
</dbReference>
<evidence type="ECO:0000313" key="2">
    <source>
        <dbReference type="Proteomes" id="UP000774326"/>
    </source>
</evidence>